<evidence type="ECO:0000259" key="9">
    <source>
        <dbReference type="Pfam" id="PF01699"/>
    </source>
</evidence>
<dbReference type="InterPro" id="IPR038081">
    <property type="entry name" value="CalX-like_sf"/>
</dbReference>
<dbReference type="Gene3D" id="2.60.40.2030">
    <property type="match status" value="1"/>
</dbReference>
<name>A9V8X7_MONBE</name>
<feature type="domain" description="Sodium/calcium exchanger membrane region" evidence="9">
    <location>
        <begin position="96"/>
        <end position="178"/>
    </location>
</feature>
<gene>
    <name evidence="10" type="ORF">MONBRDRAFT_38586</name>
</gene>
<organism evidence="10 11">
    <name type="scientific">Monosiga brevicollis</name>
    <name type="common">Choanoflagellate</name>
    <dbReference type="NCBI Taxonomy" id="81824"/>
    <lineage>
        <taxon>Eukaryota</taxon>
        <taxon>Choanoflagellata</taxon>
        <taxon>Craspedida</taxon>
        <taxon>Salpingoecidae</taxon>
        <taxon>Monosiga</taxon>
    </lineage>
</organism>
<dbReference type="AlphaFoldDB" id="A9V8X7"/>
<evidence type="ECO:0000256" key="2">
    <source>
        <dbReference type="ARBA" id="ARBA00022448"/>
    </source>
</evidence>
<feature type="transmembrane region" description="Helical" evidence="7">
    <location>
        <begin position="742"/>
        <end position="762"/>
    </location>
</feature>
<dbReference type="GO" id="GO:0035725">
    <property type="term" value="P:sodium ion transmembrane transport"/>
    <property type="evidence" value="ECO:0000318"/>
    <property type="project" value="GO_Central"/>
</dbReference>
<evidence type="ECO:0000256" key="5">
    <source>
        <dbReference type="ARBA" id="ARBA00023065"/>
    </source>
</evidence>
<dbReference type="PANTHER" id="PTHR11878:SF65">
    <property type="entry name" value="NA_CA-EXCHANGE PROTEIN, ISOFORM G"/>
    <property type="match status" value="1"/>
</dbReference>
<dbReference type="GO" id="GO:0005432">
    <property type="term" value="F:calcium:sodium antiporter activity"/>
    <property type="evidence" value="ECO:0000318"/>
    <property type="project" value="GO_Central"/>
</dbReference>
<dbReference type="GO" id="GO:0098703">
    <property type="term" value="P:calcium ion import across plasma membrane"/>
    <property type="evidence" value="ECO:0000318"/>
    <property type="project" value="GO_Central"/>
</dbReference>
<dbReference type="GO" id="GO:0012505">
    <property type="term" value="C:endomembrane system"/>
    <property type="evidence" value="ECO:0007669"/>
    <property type="project" value="UniProtKB-SubCell"/>
</dbReference>
<dbReference type="InterPro" id="IPR004837">
    <property type="entry name" value="NaCa_Exmemb"/>
</dbReference>
<keyword evidence="3 7" id="KW-0812">Transmembrane</keyword>
<keyword evidence="2" id="KW-0813">Transport</keyword>
<dbReference type="InterPro" id="IPR051171">
    <property type="entry name" value="CaCA"/>
</dbReference>
<reference evidence="10 11" key="1">
    <citation type="journal article" date="2008" name="Nature">
        <title>The genome of the choanoflagellate Monosiga brevicollis and the origin of metazoans.</title>
        <authorList>
            <consortium name="JGI Sequencing"/>
            <person name="King N."/>
            <person name="Westbrook M.J."/>
            <person name="Young S.L."/>
            <person name="Kuo A."/>
            <person name="Abedin M."/>
            <person name="Chapman J."/>
            <person name="Fairclough S."/>
            <person name="Hellsten U."/>
            <person name="Isogai Y."/>
            <person name="Letunic I."/>
            <person name="Marr M."/>
            <person name="Pincus D."/>
            <person name="Putnam N."/>
            <person name="Rokas A."/>
            <person name="Wright K.J."/>
            <person name="Zuzow R."/>
            <person name="Dirks W."/>
            <person name="Good M."/>
            <person name="Goodstein D."/>
            <person name="Lemons D."/>
            <person name="Li W."/>
            <person name="Lyons J.B."/>
            <person name="Morris A."/>
            <person name="Nichols S."/>
            <person name="Richter D.J."/>
            <person name="Salamov A."/>
            <person name="Bork P."/>
            <person name="Lim W.A."/>
            <person name="Manning G."/>
            <person name="Miller W.T."/>
            <person name="McGinnis W."/>
            <person name="Shapiro H."/>
            <person name="Tjian R."/>
            <person name="Grigoriev I.V."/>
            <person name="Rokhsar D."/>
        </authorList>
    </citation>
    <scope>NUCLEOTIDE SEQUENCE [LARGE SCALE GENOMIC DNA]</scope>
    <source>
        <strain evidence="11">MX1 / ATCC 50154</strain>
    </source>
</reference>
<sequence>MKASSTALGLGVLALAFVGASAGSCDGTLLSYWGDEDDKDADFALFFLYLILMLYFFGGVAVTADKFMESIEYITSKTRTTIDSQGRTHTIRVWNETGPGTIVGSAAFNMLMIIAYCMTSEQPLRVEAITVLHFTAGASIFAYIWLYIIVSASSPGEIEIWEAALTTIFFPLFVLVAWLFDTGRISTGAPDWMLDVLPLQRQAKRESRRLGQHVHEHLTEADGIRLDRKAQLRLRRYLRKLRQINPNVNEDILLREAIDAMRGHIQQSDTLRPGVIDMPDKPDERSGRHLASVYAADGVSVHSQSHGPIRGQFSFETDEFYTTNRDATVRIKVRRATSEGEPQIEQPASMLVKIVPGTAKLNFHFAAASGSGNCFKVNFSDKGPEEHEVELRILSPPTYQGTVAFSLQLEAMDEKQALNYKHRICRVEISDKFQFTSVWARITTLAIFADEMVEHNWVEQIRAAIRGDDGDEDANKLVENHLNSNTGDRHLQQTRLELLSSEPESRELEIVPGHAPVAEHRAGGLAPNMVVTEEDGRQVNPPDISFHVPEKTKSRGFVSSLIYVLMLPWNVLFAILTPPGDYFGGWVSFVMSLVYIGFLSAVLGDLATGLGCAIGLKDTVTAITLVALGTSVPDTFASKYAAENDGADPAIGNVTGSNAVNVFLGVGLAWLCGSIYHASQGTTFVVAEGTIAFSVVLFSIFALVWYAVLMLRRGTAAVGGPQSLQGAELGGAQPYRNVTTGLFVGMWLLYIILSALVAYEIIPGF</sequence>
<keyword evidence="6 7" id="KW-0472">Membrane</keyword>
<dbReference type="InterPro" id="IPR044880">
    <property type="entry name" value="NCX_ion-bd_dom_sf"/>
</dbReference>
<dbReference type="InParanoid" id="A9V8X7"/>
<dbReference type="InterPro" id="IPR004836">
    <property type="entry name" value="Na_Ca_Ex"/>
</dbReference>
<dbReference type="GO" id="GO:0098794">
    <property type="term" value="C:postsynapse"/>
    <property type="evidence" value="ECO:0000318"/>
    <property type="project" value="GO_Central"/>
</dbReference>
<keyword evidence="4 7" id="KW-1133">Transmembrane helix</keyword>
<evidence type="ECO:0000256" key="8">
    <source>
        <dbReference type="SAM" id="SignalP"/>
    </source>
</evidence>
<feature type="domain" description="Sodium/calcium exchanger membrane region" evidence="9">
    <location>
        <begin position="585"/>
        <end position="752"/>
    </location>
</feature>
<feature type="transmembrane region" description="Helical" evidence="7">
    <location>
        <begin position="684"/>
        <end position="708"/>
    </location>
</feature>
<dbReference type="eggNOG" id="KOG1306">
    <property type="taxonomic scope" value="Eukaryota"/>
</dbReference>
<comment type="subcellular location">
    <subcellularLocation>
        <location evidence="1">Endomembrane system</location>
        <topology evidence="1">Multi-pass membrane protein</topology>
    </subcellularLocation>
</comment>
<dbReference type="Gene3D" id="1.20.1420.30">
    <property type="entry name" value="NCX, central ion-binding region"/>
    <property type="match status" value="2"/>
</dbReference>
<feature type="transmembrane region" description="Helical" evidence="7">
    <location>
        <begin position="128"/>
        <end position="148"/>
    </location>
</feature>
<dbReference type="GO" id="GO:0042383">
    <property type="term" value="C:sarcolemma"/>
    <property type="evidence" value="ECO:0000318"/>
    <property type="project" value="GO_Central"/>
</dbReference>
<evidence type="ECO:0000256" key="6">
    <source>
        <dbReference type="ARBA" id="ARBA00023136"/>
    </source>
</evidence>
<dbReference type="EMBL" id="CH991569">
    <property type="protein sequence ID" value="EDQ85952.1"/>
    <property type="molecule type" value="Genomic_DNA"/>
</dbReference>
<dbReference type="Pfam" id="PF01699">
    <property type="entry name" value="Na_Ca_ex"/>
    <property type="match status" value="2"/>
</dbReference>
<dbReference type="PROSITE" id="PS51257">
    <property type="entry name" value="PROKAR_LIPOPROTEIN"/>
    <property type="match status" value="1"/>
</dbReference>
<dbReference type="PANTHER" id="PTHR11878">
    <property type="entry name" value="SODIUM/CALCIUM EXCHANGER"/>
    <property type="match status" value="1"/>
</dbReference>
<evidence type="ECO:0000256" key="4">
    <source>
        <dbReference type="ARBA" id="ARBA00022989"/>
    </source>
</evidence>
<evidence type="ECO:0000313" key="10">
    <source>
        <dbReference type="EMBL" id="EDQ85952.1"/>
    </source>
</evidence>
<keyword evidence="8" id="KW-0732">Signal</keyword>
<dbReference type="GO" id="GO:0030424">
    <property type="term" value="C:axon"/>
    <property type="evidence" value="ECO:0000318"/>
    <property type="project" value="GO_Central"/>
</dbReference>
<proteinExistence type="predicted"/>
<accession>A9V8X7</accession>
<feature type="chain" id="PRO_5002742839" description="Sodium/calcium exchanger membrane region domain-containing protein" evidence="8">
    <location>
        <begin position="23"/>
        <end position="765"/>
    </location>
</feature>
<keyword evidence="11" id="KW-1185">Reference proteome</keyword>
<dbReference type="KEGG" id="mbr:MONBRDRAFT_38586"/>
<feature type="transmembrane region" description="Helical" evidence="7">
    <location>
        <begin position="650"/>
        <end position="672"/>
    </location>
</feature>
<feature type="transmembrane region" description="Helical" evidence="7">
    <location>
        <begin position="582"/>
        <end position="603"/>
    </location>
</feature>
<evidence type="ECO:0000256" key="7">
    <source>
        <dbReference type="SAM" id="Phobius"/>
    </source>
</evidence>
<evidence type="ECO:0000313" key="11">
    <source>
        <dbReference type="Proteomes" id="UP000001357"/>
    </source>
</evidence>
<feature type="signal peptide" evidence="8">
    <location>
        <begin position="1"/>
        <end position="22"/>
    </location>
</feature>
<dbReference type="GeneID" id="5894422"/>
<feature type="transmembrane region" description="Helical" evidence="7">
    <location>
        <begin position="160"/>
        <end position="180"/>
    </location>
</feature>
<keyword evidence="5" id="KW-0406">Ion transport</keyword>
<evidence type="ECO:0000256" key="3">
    <source>
        <dbReference type="ARBA" id="ARBA00022692"/>
    </source>
</evidence>
<protein>
    <recommendedName>
        <fullName evidence="9">Sodium/calcium exchanger membrane region domain-containing protein</fullName>
    </recommendedName>
</protein>
<dbReference type="PRINTS" id="PR01259">
    <property type="entry name" value="NACAEXCHNGR"/>
</dbReference>
<feature type="transmembrane region" description="Helical" evidence="7">
    <location>
        <begin position="556"/>
        <end position="576"/>
    </location>
</feature>
<feature type="transmembrane region" description="Helical" evidence="7">
    <location>
        <begin position="46"/>
        <end position="64"/>
    </location>
</feature>
<evidence type="ECO:0000256" key="1">
    <source>
        <dbReference type="ARBA" id="ARBA00004127"/>
    </source>
</evidence>
<dbReference type="RefSeq" id="XP_001749146.1">
    <property type="nucleotide sequence ID" value="XM_001749094.1"/>
</dbReference>
<dbReference type="Proteomes" id="UP000001357">
    <property type="component" value="Unassembled WGS sequence"/>
</dbReference>